<dbReference type="InterPro" id="IPR045257">
    <property type="entry name" value="E2/Pdx1"/>
</dbReference>
<dbReference type="PROSITE" id="PS00189">
    <property type="entry name" value="LIPOYL"/>
    <property type="match status" value="1"/>
</dbReference>
<feature type="compositionally biased region" description="Low complexity" evidence="5">
    <location>
        <begin position="171"/>
        <end position="195"/>
    </location>
</feature>
<dbReference type="Gene3D" id="4.10.320.10">
    <property type="entry name" value="E3-binding domain"/>
    <property type="match status" value="1"/>
</dbReference>
<sequence length="427" mass="44154">MATEITMPKLSDTMTEGSFIGWRKKVGERVERGEVIAEVETDKAVMELEAFASGVLLKTMANEGENVPVGTVLGLIGEPGELAAETEAPSPTAAAVVAPVPANPPVPPPQDAALPPQPAAPASPAPTGHDRDDHDKASPLVRRMAREMGIDLSLVHGSGPEGRILQEDLAAPAAQPAQAPEPQAAPIPATDSASVPPGPPEAASPAGLPASSAMRQAIAATVSRSWREIPYFTATVEVGMEACREVVSELKGSDGPVGYHALLLKACGVALQGFPLLMAGSADGPVNISFAVALPDGLLMPVVRDCSRLGAAEIEREAARLADKARSGRLTSEEMSGGGFSLSNLGMYGVDEFDALIVPGQVAILAVGAVTERPVVRNGQLCVAPTMRVTLSSDHRVVDGAYAARFLAELRHVLEHPVLLLAAHGSP</sequence>
<keyword evidence="4" id="KW-0808">Transferase</keyword>
<evidence type="ECO:0000256" key="1">
    <source>
        <dbReference type="ARBA" id="ARBA00001938"/>
    </source>
</evidence>
<dbReference type="SUPFAM" id="SSF51230">
    <property type="entry name" value="Single hybrid motif"/>
    <property type="match status" value="1"/>
</dbReference>
<reference evidence="8 9" key="1">
    <citation type="submission" date="2019-04" db="EMBL/GenBank/DDBJ databases">
        <title>Geobacter ruber sp. nov., ferric-reducing bacteria isolated from paddy soil.</title>
        <authorList>
            <person name="Xu Z."/>
            <person name="Masuda Y."/>
            <person name="Itoh H."/>
            <person name="Senoo K."/>
        </authorList>
    </citation>
    <scope>NUCLEOTIDE SEQUENCE [LARGE SCALE GENOMIC DNA]</scope>
    <source>
        <strain evidence="8 9">Red88</strain>
    </source>
</reference>
<keyword evidence="9" id="KW-1185">Reference proteome</keyword>
<dbReference type="AlphaFoldDB" id="A0A5A9XPK9"/>
<gene>
    <name evidence="8" type="ORF">ET418_07010</name>
</gene>
<dbReference type="Gene3D" id="3.30.559.10">
    <property type="entry name" value="Chloramphenicol acetyltransferase-like domain"/>
    <property type="match status" value="1"/>
</dbReference>
<dbReference type="Pfam" id="PF00364">
    <property type="entry name" value="Biotin_lipoyl"/>
    <property type="match status" value="1"/>
</dbReference>
<dbReference type="OrthoDB" id="9805770at2"/>
<dbReference type="GO" id="GO:0045254">
    <property type="term" value="C:pyruvate dehydrogenase complex"/>
    <property type="evidence" value="ECO:0007669"/>
    <property type="project" value="InterPro"/>
</dbReference>
<keyword evidence="3 4" id="KW-0450">Lipoyl</keyword>
<dbReference type="GO" id="GO:0006086">
    <property type="term" value="P:pyruvate decarboxylation to acetyl-CoA"/>
    <property type="evidence" value="ECO:0007669"/>
    <property type="project" value="InterPro"/>
</dbReference>
<dbReference type="SUPFAM" id="SSF52777">
    <property type="entry name" value="CoA-dependent acyltransferases"/>
    <property type="match status" value="1"/>
</dbReference>
<dbReference type="InterPro" id="IPR004167">
    <property type="entry name" value="PSBD"/>
</dbReference>
<evidence type="ECO:0000313" key="9">
    <source>
        <dbReference type="Proteomes" id="UP000324298"/>
    </source>
</evidence>
<keyword evidence="4" id="KW-0012">Acyltransferase</keyword>
<dbReference type="Pfam" id="PF02817">
    <property type="entry name" value="E3_binding"/>
    <property type="match status" value="1"/>
</dbReference>
<dbReference type="InterPro" id="IPR036625">
    <property type="entry name" value="E3-bd_dom_sf"/>
</dbReference>
<feature type="domain" description="Lipoyl-binding" evidence="6">
    <location>
        <begin position="2"/>
        <end position="77"/>
    </location>
</feature>
<dbReference type="Proteomes" id="UP000324298">
    <property type="component" value="Unassembled WGS sequence"/>
</dbReference>
<feature type="region of interest" description="Disordered" evidence="5">
    <location>
        <begin position="171"/>
        <end position="210"/>
    </location>
</feature>
<dbReference type="PROSITE" id="PS51826">
    <property type="entry name" value="PSBD"/>
    <property type="match status" value="1"/>
</dbReference>
<dbReference type="EC" id="2.3.1.-" evidence="4"/>
<dbReference type="InterPro" id="IPR011053">
    <property type="entry name" value="Single_hybrid_motif"/>
</dbReference>
<evidence type="ECO:0000313" key="8">
    <source>
        <dbReference type="EMBL" id="KAA0893551.1"/>
    </source>
</evidence>
<dbReference type="SUPFAM" id="SSF47005">
    <property type="entry name" value="Peripheral subunit-binding domain of 2-oxo acid dehydrogenase complex"/>
    <property type="match status" value="1"/>
</dbReference>
<dbReference type="Gene3D" id="2.40.50.100">
    <property type="match status" value="1"/>
</dbReference>
<proteinExistence type="inferred from homology"/>
<dbReference type="PANTHER" id="PTHR23151">
    <property type="entry name" value="DIHYDROLIPOAMIDE ACETYL/SUCCINYL-TRANSFERASE-RELATED"/>
    <property type="match status" value="1"/>
</dbReference>
<dbReference type="PANTHER" id="PTHR23151:SF90">
    <property type="entry name" value="DIHYDROLIPOYLLYSINE-RESIDUE ACETYLTRANSFERASE COMPONENT OF PYRUVATE DEHYDROGENASE COMPLEX, MITOCHONDRIAL-RELATED"/>
    <property type="match status" value="1"/>
</dbReference>
<evidence type="ECO:0000256" key="5">
    <source>
        <dbReference type="SAM" id="MobiDB-lite"/>
    </source>
</evidence>
<dbReference type="InterPro" id="IPR001078">
    <property type="entry name" value="2-oxoacid_DH_actylTfrase"/>
</dbReference>
<dbReference type="InterPro" id="IPR000089">
    <property type="entry name" value="Biotin_lipoyl"/>
</dbReference>
<comment type="caution">
    <text evidence="8">The sequence shown here is derived from an EMBL/GenBank/DDBJ whole genome shotgun (WGS) entry which is preliminary data.</text>
</comment>
<evidence type="ECO:0000259" key="6">
    <source>
        <dbReference type="PROSITE" id="PS50968"/>
    </source>
</evidence>
<comment type="cofactor">
    <cofactor evidence="1 4">
        <name>(R)-lipoate</name>
        <dbReference type="ChEBI" id="CHEBI:83088"/>
    </cofactor>
</comment>
<dbReference type="InterPro" id="IPR023213">
    <property type="entry name" value="CAT-like_dom_sf"/>
</dbReference>
<feature type="region of interest" description="Disordered" evidence="5">
    <location>
        <begin position="97"/>
        <end position="135"/>
    </location>
</feature>
<dbReference type="RefSeq" id="WP_149306866.1">
    <property type="nucleotide sequence ID" value="NZ_SRSD01000003.1"/>
</dbReference>
<evidence type="ECO:0000256" key="3">
    <source>
        <dbReference type="ARBA" id="ARBA00022823"/>
    </source>
</evidence>
<accession>A0A5A9XPK9</accession>
<organism evidence="8 9">
    <name type="scientific">Oryzomonas rubra</name>
    <dbReference type="NCBI Taxonomy" id="2509454"/>
    <lineage>
        <taxon>Bacteria</taxon>
        <taxon>Pseudomonadati</taxon>
        <taxon>Thermodesulfobacteriota</taxon>
        <taxon>Desulfuromonadia</taxon>
        <taxon>Geobacterales</taxon>
        <taxon>Geobacteraceae</taxon>
        <taxon>Oryzomonas</taxon>
    </lineage>
</organism>
<protein>
    <recommendedName>
        <fullName evidence="4">Dihydrolipoamide acetyltransferase component of pyruvate dehydrogenase complex</fullName>
        <ecNumber evidence="4">2.3.1.-</ecNumber>
    </recommendedName>
</protein>
<dbReference type="Pfam" id="PF00198">
    <property type="entry name" value="2-oxoacid_dh"/>
    <property type="match status" value="1"/>
</dbReference>
<feature type="compositionally biased region" description="Pro residues" evidence="5">
    <location>
        <begin position="101"/>
        <end position="124"/>
    </location>
</feature>
<evidence type="ECO:0000259" key="7">
    <source>
        <dbReference type="PROSITE" id="PS51826"/>
    </source>
</evidence>
<dbReference type="EMBL" id="SRSD01000003">
    <property type="protein sequence ID" value="KAA0893551.1"/>
    <property type="molecule type" value="Genomic_DNA"/>
</dbReference>
<dbReference type="PROSITE" id="PS50968">
    <property type="entry name" value="BIOTINYL_LIPOYL"/>
    <property type="match status" value="1"/>
</dbReference>
<feature type="domain" description="Peripheral subunit-binding (PSBD)" evidence="7">
    <location>
        <begin position="136"/>
        <end position="173"/>
    </location>
</feature>
<name>A0A5A9XPK9_9BACT</name>
<comment type="similarity">
    <text evidence="2 4">Belongs to the 2-oxoacid dehydrogenase family.</text>
</comment>
<dbReference type="InterPro" id="IPR003016">
    <property type="entry name" value="2-oxoA_DH_lipoyl-BS"/>
</dbReference>
<evidence type="ECO:0000256" key="2">
    <source>
        <dbReference type="ARBA" id="ARBA00007317"/>
    </source>
</evidence>
<evidence type="ECO:0000256" key="4">
    <source>
        <dbReference type="RuleBase" id="RU003423"/>
    </source>
</evidence>
<dbReference type="GO" id="GO:0016746">
    <property type="term" value="F:acyltransferase activity"/>
    <property type="evidence" value="ECO:0007669"/>
    <property type="project" value="UniProtKB-KW"/>
</dbReference>
<dbReference type="CDD" id="cd06849">
    <property type="entry name" value="lipoyl_domain"/>
    <property type="match status" value="1"/>
</dbReference>